<proteinExistence type="predicted"/>
<dbReference type="EMBL" id="CP036272">
    <property type="protein sequence ID" value="QDT59033.1"/>
    <property type="molecule type" value="Genomic_DNA"/>
</dbReference>
<dbReference type="Proteomes" id="UP000315003">
    <property type="component" value="Chromosome"/>
</dbReference>
<gene>
    <name evidence="1" type="ORF">SV7mr_15380</name>
</gene>
<evidence type="ECO:0000313" key="2">
    <source>
        <dbReference type="Proteomes" id="UP000315003"/>
    </source>
</evidence>
<accession>A0A517SSG3</accession>
<protein>
    <submittedName>
        <fullName evidence="1">Uncharacterized protein</fullName>
    </submittedName>
</protein>
<dbReference type="AlphaFoldDB" id="A0A517SSG3"/>
<sequence>MKATWRRQAVTGSVKRSAVKLDWITAIAELQSLVASLGVGVRVVPTLTLTGLRGRLLQIGDLVKLGGRMTSKSP</sequence>
<dbReference type="RefSeq" id="WP_419188219.1">
    <property type="nucleotide sequence ID" value="NZ_CP036272.1"/>
</dbReference>
<keyword evidence="2" id="KW-1185">Reference proteome</keyword>
<organism evidence="1 2">
    <name type="scientific">Stieleria bergensis</name>
    <dbReference type="NCBI Taxonomy" id="2528025"/>
    <lineage>
        <taxon>Bacteria</taxon>
        <taxon>Pseudomonadati</taxon>
        <taxon>Planctomycetota</taxon>
        <taxon>Planctomycetia</taxon>
        <taxon>Pirellulales</taxon>
        <taxon>Pirellulaceae</taxon>
        <taxon>Stieleria</taxon>
    </lineage>
</organism>
<reference evidence="1 2" key="1">
    <citation type="submission" date="2019-02" db="EMBL/GenBank/DDBJ databases">
        <title>Deep-cultivation of Planctomycetes and their phenomic and genomic characterization uncovers novel biology.</title>
        <authorList>
            <person name="Wiegand S."/>
            <person name="Jogler M."/>
            <person name="Boedeker C."/>
            <person name="Pinto D."/>
            <person name="Vollmers J."/>
            <person name="Rivas-Marin E."/>
            <person name="Kohn T."/>
            <person name="Peeters S.H."/>
            <person name="Heuer A."/>
            <person name="Rast P."/>
            <person name="Oberbeckmann S."/>
            <person name="Bunk B."/>
            <person name="Jeske O."/>
            <person name="Meyerdierks A."/>
            <person name="Storesund J.E."/>
            <person name="Kallscheuer N."/>
            <person name="Luecker S."/>
            <person name="Lage O.M."/>
            <person name="Pohl T."/>
            <person name="Merkel B.J."/>
            <person name="Hornburger P."/>
            <person name="Mueller R.-W."/>
            <person name="Bruemmer F."/>
            <person name="Labrenz M."/>
            <person name="Spormann A.M."/>
            <person name="Op den Camp H."/>
            <person name="Overmann J."/>
            <person name="Amann R."/>
            <person name="Jetten M.S.M."/>
            <person name="Mascher T."/>
            <person name="Medema M.H."/>
            <person name="Devos D.P."/>
            <person name="Kaster A.-K."/>
            <person name="Ovreas L."/>
            <person name="Rohde M."/>
            <person name="Galperin M.Y."/>
            <person name="Jogler C."/>
        </authorList>
    </citation>
    <scope>NUCLEOTIDE SEQUENCE [LARGE SCALE GENOMIC DNA]</scope>
    <source>
        <strain evidence="1 2">SV_7m_r</strain>
    </source>
</reference>
<evidence type="ECO:0000313" key="1">
    <source>
        <dbReference type="EMBL" id="QDT59033.1"/>
    </source>
</evidence>
<name>A0A517SSG3_9BACT</name>